<reference evidence="3" key="1">
    <citation type="submission" date="2006-10" db="EMBL/GenBank/DDBJ databases">
        <authorList>
            <person name="Amadeo P."/>
            <person name="Zhao Q."/>
            <person name="Wortman J."/>
            <person name="Fraser-Liggett C."/>
            <person name="Carlton J."/>
        </authorList>
    </citation>
    <scope>NUCLEOTIDE SEQUENCE</scope>
    <source>
        <strain evidence="3">G3</strain>
    </source>
</reference>
<gene>
    <name evidence="3" type="ORF">TVAG_433520</name>
</gene>
<proteinExistence type="predicted"/>
<dbReference type="KEGG" id="tva:4752687"/>
<reference evidence="3" key="2">
    <citation type="journal article" date="2007" name="Science">
        <title>Draft genome sequence of the sexually transmitted pathogen Trichomonas vaginalis.</title>
        <authorList>
            <person name="Carlton J.M."/>
            <person name="Hirt R.P."/>
            <person name="Silva J.C."/>
            <person name="Delcher A.L."/>
            <person name="Schatz M."/>
            <person name="Zhao Q."/>
            <person name="Wortman J.R."/>
            <person name="Bidwell S.L."/>
            <person name="Alsmark U.C.M."/>
            <person name="Besteiro S."/>
            <person name="Sicheritz-Ponten T."/>
            <person name="Noel C.J."/>
            <person name="Dacks J.B."/>
            <person name="Foster P.G."/>
            <person name="Simillion C."/>
            <person name="Van de Peer Y."/>
            <person name="Miranda-Saavedra D."/>
            <person name="Barton G.J."/>
            <person name="Westrop G.D."/>
            <person name="Mueller S."/>
            <person name="Dessi D."/>
            <person name="Fiori P.L."/>
            <person name="Ren Q."/>
            <person name="Paulsen I."/>
            <person name="Zhang H."/>
            <person name="Bastida-Corcuera F.D."/>
            <person name="Simoes-Barbosa A."/>
            <person name="Brown M.T."/>
            <person name="Hayes R.D."/>
            <person name="Mukherjee M."/>
            <person name="Okumura C.Y."/>
            <person name="Schneider R."/>
            <person name="Smith A.J."/>
            <person name="Vanacova S."/>
            <person name="Villalvazo M."/>
            <person name="Haas B.J."/>
            <person name="Pertea M."/>
            <person name="Feldblyum T.V."/>
            <person name="Utterback T.R."/>
            <person name="Shu C.L."/>
            <person name="Osoegawa K."/>
            <person name="de Jong P.J."/>
            <person name="Hrdy I."/>
            <person name="Horvathova L."/>
            <person name="Zubacova Z."/>
            <person name="Dolezal P."/>
            <person name="Malik S.B."/>
            <person name="Logsdon J.M. Jr."/>
            <person name="Henze K."/>
            <person name="Gupta A."/>
            <person name="Wang C.C."/>
            <person name="Dunne R.L."/>
            <person name="Upcroft J.A."/>
            <person name="Upcroft P."/>
            <person name="White O."/>
            <person name="Salzberg S.L."/>
            <person name="Tang P."/>
            <person name="Chiu C.-H."/>
            <person name="Lee Y.-S."/>
            <person name="Embley T.M."/>
            <person name="Coombs G.H."/>
            <person name="Mottram J.C."/>
            <person name="Tachezy J."/>
            <person name="Fraser-Liggett C.M."/>
            <person name="Johnson P.J."/>
        </authorList>
    </citation>
    <scope>NUCLEOTIDE SEQUENCE [LARGE SCALE GENOMIC DNA]</scope>
    <source>
        <strain evidence="3">G3</strain>
    </source>
</reference>
<keyword evidence="2" id="KW-0812">Transmembrane</keyword>
<protein>
    <submittedName>
        <fullName evidence="3">Uncharacterized protein</fullName>
    </submittedName>
</protein>
<evidence type="ECO:0000256" key="1">
    <source>
        <dbReference type="SAM" id="MobiDB-lite"/>
    </source>
</evidence>
<dbReference type="AlphaFoldDB" id="A2FJH3"/>
<dbReference type="VEuPathDB" id="TrichDB:TVAGG3_0106840"/>
<evidence type="ECO:0000313" key="4">
    <source>
        <dbReference type="Proteomes" id="UP000001542"/>
    </source>
</evidence>
<name>A2FJH3_TRIV3</name>
<feature type="compositionally biased region" description="Basic and acidic residues" evidence="1">
    <location>
        <begin position="277"/>
        <end position="288"/>
    </location>
</feature>
<keyword evidence="2" id="KW-0472">Membrane</keyword>
<evidence type="ECO:0000256" key="2">
    <source>
        <dbReference type="SAM" id="Phobius"/>
    </source>
</evidence>
<dbReference type="VEuPathDB" id="TrichDB:TVAG_433520"/>
<dbReference type="Proteomes" id="UP000001542">
    <property type="component" value="Unassembled WGS sequence"/>
</dbReference>
<sequence>MFKGSCRTPPSPYCKILPKSCILKEKKAEKLVKKNAGYPPVIYLTTSKYHISNYFYYDDILKYGSWENPEEKDIDIDRGLTIYKIKVETEISEEYKNSYNMALEEYFKKIHAIINASYRKYQRDLPELKDYEMKMETELYRVPKYVSICHKSLYAKFLNSCFGRFLYTILFLFGFSIIFDDIFFIIAKYEKIKVKRKIFHDGSLKCQPYRANPQYFDKECDPKAINYYFSNDNSPEFYQLLDEELKKCDCTGYYAYFPPPSIEWENPEGKLINEPGYEPHGDFDQLQP</sequence>
<dbReference type="EMBL" id="DS113830">
    <property type="protein sequence ID" value="EAX94943.1"/>
    <property type="molecule type" value="Genomic_DNA"/>
</dbReference>
<feature type="transmembrane region" description="Helical" evidence="2">
    <location>
        <begin position="165"/>
        <end position="187"/>
    </location>
</feature>
<keyword evidence="2" id="KW-1133">Transmembrane helix</keyword>
<dbReference type="InParanoid" id="A2FJH3"/>
<keyword evidence="4" id="KW-1185">Reference proteome</keyword>
<evidence type="ECO:0000313" key="3">
    <source>
        <dbReference type="EMBL" id="EAX94943.1"/>
    </source>
</evidence>
<accession>A2FJH3</accession>
<organism evidence="3 4">
    <name type="scientific">Trichomonas vaginalis (strain ATCC PRA-98 / G3)</name>
    <dbReference type="NCBI Taxonomy" id="412133"/>
    <lineage>
        <taxon>Eukaryota</taxon>
        <taxon>Metamonada</taxon>
        <taxon>Parabasalia</taxon>
        <taxon>Trichomonadida</taxon>
        <taxon>Trichomonadidae</taxon>
        <taxon>Trichomonas</taxon>
    </lineage>
</organism>
<dbReference type="RefSeq" id="XP_001307873.1">
    <property type="nucleotide sequence ID" value="XM_001307872.1"/>
</dbReference>
<feature type="region of interest" description="Disordered" evidence="1">
    <location>
        <begin position="268"/>
        <end position="288"/>
    </location>
</feature>